<feature type="transmembrane region" description="Helical" evidence="1">
    <location>
        <begin position="37"/>
        <end position="56"/>
    </location>
</feature>
<feature type="transmembrane region" description="Helical" evidence="1">
    <location>
        <begin position="260"/>
        <end position="279"/>
    </location>
</feature>
<accession>A0A075GQG1</accession>
<feature type="transmembrane region" description="Helical" evidence="1">
    <location>
        <begin position="199"/>
        <end position="221"/>
    </location>
</feature>
<keyword evidence="1" id="KW-0812">Transmembrane</keyword>
<feature type="transmembrane region" description="Helical" evidence="1">
    <location>
        <begin position="125"/>
        <end position="144"/>
    </location>
</feature>
<reference evidence="2" key="1">
    <citation type="journal article" date="2014" name="Genome Biol. Evol.">
        <title>Pangenome evidence for extensive interdomain horizontal transfer affecting lineage core and shell genes in uncultured planktonic thaumarchaeota and euryarchaeota.</title>
        <authorList>
            <person name="Deschamps P."/>
            <person name="Zivanovic Y."/>
            <person name="Moreira D."/>
            <person name="Rodriguez-Valera F."/>
            <person name="Lopez-Garcia P."/>
        </authorList>
    </citation>
    <scope>NUCLEOTIDE SEQUENCE</scope>
</reference>
<dbReference type="EMBL" id="KF900694">
    <property type="protein sequence ID" value="AIF03948.1"/>
    <property type="molecule type" value="Genomic_DNA"/>
</dbReference>
<evidence type="ECO:0000313" key="2">
    <source>
        <dbReference type="EMBL" id="AIF03948.1"/>
    </source>
</evidence>
<feature type="transmembrane region" description="Helical" evidence="1">
    <location>
        <begin position="92"/>
        <end position="113"/>
    </location>
</feature>
<feature type="transmembrane region" description="Helical" evidence="1">
    <location>
        <begin position="68"/>
        <end position="86"/>
    </location>
</feature>
<evidence type="ECO:0000256" key="1">
    <source>
        <dbReference type="SAM" id="Phobius"/>
    </source>
</evidence>
<sequence length="381" mass="42185">MSSKVDVRRMVVKTGSSMILHLSGIALFSEAYGYGGVIRYILILVLARWIFLEVVSRLVSRYPSVGPTIYQLSSLSLALVAIPVLVTQESAFSLYSIPVLVALFVATHWGLYFEISETQGQDTEGYDRTEVFASFLSAVLVVLVSLRYSIEYAAALGALISLLVSFKKVGITPEDFQAAQDEWRSEANSRERKSVLNGYLIVISISAMTLSSLSLIRIHAFGATESILDGVIGLGAVLAAAELVTYLVKNYLKVPYDSQWFSNLSFTAVIFGFLAMGQWFGNASLMTYLGYLIITTISRSFFRTVDREFARSSLRGIGELPGLRELTRYRAAAILVPFVLVPNILPYIGIIFAIVFRFMTVLRLPEYASHQTADPSSDQRH</sequence>
<keyword evidence="1" id="KW-0472">Membrane</keyword>
<feature type="transmembrane region" description="Helical" evidence="1">
    <location>
        <begin position="227"/>
        <end position="248"/>
    </location>
</feature>
<name>A0A075GQG1_9EURY</name>
<feature type="transmembrane region" description="Helical" evidence="1">
    <location>
        <begin position="285"/>
        <end position="302"/>
    </location>
</feature>
<feature type="transmembrane region" description="Helical" evidence="1">
    <location>
        <begin position="332"/>
        <end position="356"/>
    </location>
</feature>
<dbReference type="AlphaFoldDB" id="A0A075GQG1"/>
<organism evidence="2">
    <name type="scientific">uncultured marine group II/III euryarchaeote KM3_16_D09</name>
    <dbReference type="NCBI Taxonomy" id="1457925"/>
    <lineage>
        <taxon>Archaea</taxon>
        <taxon>Methanobacteriati</taxon>
        <taxon>Methanobacteriota</taxon>
        <taxon>environmental samples</taxon>
    </lineage>
</organism>
<keyword evidence="1" id="KW-1133">Transmembrane helix</keyword>
<proteinExistence type="predicted"/>
<protein>
    <submittedName>
        <fullName evidence="2">Uncharacterized protein</fullName>
    </submittedName>
</protein>